<keyword evidence="3" id="KW-1185">Reference proteome</keyword>
<evidence type="ECO:0000313" key="2">
    <source>
        <dbReference type="EMBL" id="CAK9023294.1"/>
    </source>
</evidence>
<gene>
    <name evidence="2" type="ORF">CCMP2556_LOCUS15184</name>
</gene>
<keyword evidence="1" id="KW-0175">Coiled coil</keyword>
<evidence type="ECO:0000313" key="3">
    <source>
        <dbReference type="Proteomes" id="UP001642484"/>
    </source>
</evidence>
<proteinExistence type="predicted"/>
<accession>A0ABP0K906</accession>
<comment type="caution">
    <text evidence="2">The sequence shown here is derived from an EMBL/GenBank/DDBJ whole genome shotgun (WGS) entry which is preliminary data.</text>
</comment>
<organism evidence="2 3">
    <name type="scientific">Durusdinium trenchii</name>
    <dbReference type="NCBI Taxonomy" id="1381693"/>
    <lineage>
        <taxon>Eukaryota</taxon>
        <taxon>Sar</taxon>
        <taxon>Alveolata</taxon>
        <taxon>Dinophyceae</taxon>
        <taxon>Suessiales</taxon>
        <taxon>Symbiodiniaceae</taxon>
        <taxon>Durusdinium</taxon>
    </lineage>
</organism>
<name>A0ABP0K906_9DINO</name>
<protein>
    <submittedName>
        <fullName evidence="2">Uncharacterized protein</fullName>
    </submittedName>
</protein>
<feature type="coiled-coil region" evidence="1">
    <location>
        <begin position="37"/>
        <end position="65"/>
    </location>
</feature>
<dbReference type="Proteomes" id="UP001642484">
    <property type="component" value="Unassembled WGS sequence"/>
</dbReference>
<reference evidence="2 3" key="1">
    <citation type="submission" date="2024-02" db="EMBL/GenBank/DDBJ databases">
        <authorList>
            <person name="Chen Y."/>
            <person name="Shah S."/>
            <person name="Dougan E. K."/>
            <person name="Thang M."/>
            <person name="Chan C."/>
        </authorList>
    </citation>
    <scope>NUCLEOTIDE SEQUENCE [LARGE SCALE GENOMIC DNA]</scope>
</reference>
<evidence type="ECO:0000256" key="1">
    <source>
        <dbReference type="SAM" id="Coils"/>
    </source>
</evidence>
<sequence>MLLNRLCQQTCIAVPLSKARLRQSRKRQTSDVVTAAEVEQEVHLRKAQQRKAEADEERLKAEEEEGIEVLIEEELGQNPESGEGWTEYNFQAARLPKETYALGIVELVPELYSSGKSFCLLEPGAGERVATSQRCWRTFELLLVDLALGLGVMPRAIAQSAAHKGSVQTKEQNTGKLFIWKNGIIAPEGFAWHACSAGNRGVAAALLDPGLTDERRRLIKDEMGGREGDDNFISKRLWKKHLKSLVSGLGRSFEALGFPGGKRHFKATLYRKLKETGDEAIVAVRQTEDAAAAIADQLRSTGALAQEPEAMEDRTFAGVPKPFDTVMLCPDANDNWGPLRNGATGEIGTIDNYGEALVYVPSRAETNYVHWYCLRDIMLATKGGKEALMTLEEWQQMPSVRANYVSLEPPGPPPSPIVPGNQWAARGRLDARNLQLDLEGEGGRSVAYADASLVIEEGQVPELQGTWRAEDGSYGTFEGLKVCRESRIGGVWRLEIQAGGDPIEHAWNAWLTAHPADSEGDARASHLLRITGAALAGPFLSEKETVERHPTLMGEFNSLTRSLHVEMSSEGEKWDGLILDAELGTDGALRGAWQRGEQSGRWIARHIGKKNTQGTFKPQVDEGGKWDSKACIVKTNLQMISTRPQPGDKVKLSKAYKQFDGEDGCLKPGQIGTLVEDDRTSCPFLVEGPNGCSHWYNDGALVVVNKEDKELLTSLGDMFEGVALLRFPVCEGHWYCELEVSKLGKSQPCVGWGLQKKGSPKIIRMMAIGGKSAVKLDLGN</sequence>
<dbReference type="EMBL" id="CAXAMN010007891">
    <property type="protein sequence ID" value="CAK9023294.1"/>
    <property type="molecule type" value="Genomic_DNA"/>
</dbReference>